<keyword evidence="1" id="KW-0805">Transcription regulation</keyword>
<dbReference type="InterPro" id="IPR000835">
    <property type="entry name" value="HTH_MarR-typ"/>
</dbReference>
<keyword evidence="3" id="KW-0804">Transcription</keyword>
<dbReference type="PROSITE" id="PS50995">
    <property type="entry name" value="HTH_MARR_2"/>
    <property type="match status" value="1"/>
</dbReference>
<dbReference type="EMBL" id="AAOH01000001">
    <property type="protein sequence ID" value="EAR30585.1"/>
    <property type="molecule type" value="Genomic_DNA"/>
</dbReference>
<dbReference type="PANTHER" id="PTHR42756">
    <property type="entry name" value="TRANSCRIPTIONAL REGULATOR, MARR"/>
    <property type="match status" value="1"/>
</dbReference>
<evidence type="ECO:0000256" key="2">
    <source>
        <dbReference type="ARBA" id="ARBA00023125"/>
    </source>
</evidence>
<sequence length="154" mass="17631">MTLNAIQSLHLQHFLPYRLSQLTAHVSETFAKVYQDEYQLSIPEWRILVNLAEKKSSNAKELGECAVMDKSTVSRTIKLLQQKNYVEKITDENDKRASLLTLSRQGNALYQELVPKALAWEAQLLAVLSAPEYRDLMSSIDKLEQQLLRLKDGI</sequence>
<dbReference type="SUPFAM" id="SSF46785">
    <property type="entry name" value="Winged helix' DNA-binding domain"/>
    <property type="match status" value="1"/>
</dbReference>
<keyword evidence="6" id="KW-1185">Reference proteome</keyword>
<dbReference type="InterPro" id="IPR036390">
    <property type="entry name" value="WH_DNA-bd_sf"/>
</dbReference>
<dbReference type="PRINTS" id="PR00598">
    <property type="entry name" value="HTHMARR"/>
</dbReference>
<dbReference type="HOGENOM" id="CLU_083287_8_0_6"/>
<name>A4C4V3_9GAMM</name>
<dbReference type="RefSeq" id="WP_009836883.1">
    <property type="nucleotide sequence ID" value="NZ_AAOH01000001.1"/>
</dbReference>
<evidence type="ECO:0000313" key="5">
    <source>
        <dbReference type="EMBL" id="EAR30585.1"/>
    </source>
</evidence>
<proteinExistence type="predicted"/>
<protein>
    <submittedName>
        <fullName evidence="5">Putative bacterial regulatory protein, MarR family protein</fullName>
    </submittedName>
</protein>
<accession>A4C4V3</accession>
<dbReference type="Pfam" id="PF12802">
    <property type="entry name" value="MarR_2"/>
    <property type="match status" value="1"/>
</dbReference>
<reference evidence="5 6" key="1">
    <citation type="submission" date="2006-02" db="EMBL/GenBank/DDBJ databases">
        <authorList>
            <person name="Moran M.A."/>
            <person name="Kjelleberg S."/>
            <person name="Egan S."/>
            <person name="Saunders N."/>
            <person name="Thomas T."/>
            <person name="Ferriera S."/>
            <person name="Johnson J."/>
            <person name="Kravitz S."/>
            <person name="Halpern A."/>
            <person name="Remington K."/>
            <person name="Beeson K."/>
            <person name="Tran B."/>
            <person name="Rogers Y.-H."/>
            <person name="Friedman R."/>
            <person name="Venter J.C."/>
        </authorList>
    </citation>
    <scope>NUCLEOTIDE SEQUENCE [LARGE SCALE GENOMIC DNA]</scope>
    <source>
        <strain evidence="5 6">D2</strain>
    </source>
</reference>
<dbReference type="InterPro" id="IPR036388">
    <property type="entry name" value="WH-like_DNA-bd_sf"/>
</dbReference>
<dbReference type="PANTHER" id="PTHR42756:SF1">
    <property type="entry name" value="TRANSCRIPTIONAL REPRESSOR OF EMRAB OPERON"/>
    <property type="match status" value="1"/>
</dbReference>
<dbReference type="OrthoDB" id="8906692at2"/>
<dbReference type="GO" id="GO:0003677">
    <property type="term" value="F:DNA binding"/>
    <property type="evidence" value="ECO:0007669"/>
    <property type="project" value="UniProtKB-KW"/>
</dbReference>
<dbReference type="AlphaFoldDB" id="A4C4V3"/>
<dbReference type="eggNOG" id="COG1846">
    <property type="taxonomic scope" value="Bacteria"/>
</dbReference>
<dbReference type="Gene3D" id="1.10.10.10">
    <property type="entry name" value="Winged helix-like DNA-binding domain superfamily/Winged helix DNA-binding domain"/>
    <property type="match status" value="1"/>
</dbReference>
<evidence type="ECO:0000259" key="4">
    <source>
        <dbReference type="PROSITE" id="PS50995"/>
    </source>
</evidence>
<comment type="caution">
    <text evidence="5">The sequence shown here is derived from an EMBL/GenBank/DDBJ whole genome shotgun (WGS) entry which is preliminary data.</text>
</comment>
<dbReference type="Proteomes" id="UP000006201">
    <property type="component" value="Unassembled WGS sequence"/>
</dbReference>
<evidence type="ECO:0000256" key="1">
    <source>
        <dbReference type="ARBA" id="ARBA00023015"/>
    </source>
</evidence>
<evidence type="ECO:0000256" key="3">
    <source>
        <dbReference type="ARBA" id="ARBA00023163"/>
    </source>
</evidence>
<evidence type="ECO:0000313" key="6">
    <source>
        <dbReference type="Proteomes" id="UP000006201"/>
    </source>
</evidence>
<gene>
    <name evidence="5" type="ORF">PTD2_03411</name>
</gene>
<organism evidence="5 6">
    <name type="scientific">Pseudoalteromonas tunicata D2</name>
    <dbReference type="NCBI Taxonomy" id="87626"/>
    <lineage>
        <taxon>Bacteria</taxon>
        <taxon>Pseudomonadati</taxon>
        <taxon>Pseudomonadota</taxon>
        <taxon>Gammaproteobacteria</taxon>
        <taxon>Alteromonadales</taxon>
        <taxon>Pseudoalteromonadaceae</taxon>
        <taxon>Pseudoalteromonas</taxon>
    </lineage>
</organism>
<feature type="domain" description="HTH marR-type" evidence="4">
    <location>
        <begin position="12"/>
        <end position="145"/>
    </location>
</feature>
<dbReference type="STRING" id="87626.PTD2_03411"/>
<dbReference type="GO" id="GO:0003700">
    <property type="term" value="F:DNA-binding transcription factor activity"/>
    <property type="evidence" value="ECO:0007669"/>
    <property type="project" value="InterPro"/>
</dbReference>
<keyword evidence="2" id="KW-0238">DNA-binding</keyword>
<dbReference type="SMART" id="SM00347">
    <property type="entry name" value="HTH_MARR"/>
    <property type="match status" value="1"/>
</dbReference>